<gene>
    <name evidence="15" type="primary">LOC112049465</name>
</gene>
<sequence>MFREVFTIMGYCCQFDTTYFRKHSGQLITNFNTGIEISEALEVVVNSQKMFANGSTTDSFVFLYVFDKQNNLTLLDSSITLTPSTYFDVTVSVWAIDSSEEVKSLSLMSRKCFLPTDTKIASNSYQVCMTVSMMRKVVVHCRCLPFNYKFEEFDVEEYPICTWERLQCIYQTLNRVQSDIRDVISQCYQKCDYVQYETEAEYVKVDRHIAAAARGDCRVAVHFADNTCIKYRREVLYTWDQMLANLGGIFGLCLGGSIISIIELAWFILELLFTIARGQRVAHNVHGDKKRMVFTLTNKIASLEKAKTQKHNGMGIIKSRKRKSGRFPYLN</sequence>
<dbReference type="AlphaFoldDB" id="A0A6J1NDL9"/>
<accession>A0A6J1NDL9</accession>
<evidence type="ECO:0000256" key="7">
    <source>
        <dbReference type="ARBA" id="ARBA00023053"/>
    </source>
</evidence>
<comment type="similarity">
    <text evidence="2 12">Belongs to the amiloride-sensitive sodium channel (TC 1.A.6) family.</text>
</comment>
<evidence type="ECO:0000256" key="13">
    <source>
        <dbReference type="SAM" id="Phobius"/>
    </source>
</evidence>
<keyword evidence="4 12" id="KW-0894">Sodium channel</keyword>
<keyword evidence="9 13" id="KW-0472">Membrane</keyword>
<protein>
    <submittedName>
        <fullName evidence="15">Uncharacterized protein LOC112049465</fullName>
    </submittedName>
</protein>
<evidence type="ECO:0000256" key="1">
    <source>
        <dbReference type="ARBA" id="ARBA00004141"/>
    </source>
</evidence>
<evidence type="ECO:0000256" key="4">
    <source>
        <dbReference type="ARBA" id="ARBA00022461"/>
    </source>
</evidence>
<name>A0A6J1NDL9_BICAN</name>
<keyword evidence="8 12" id="KW-0406">Ion transport</keyword>
<evidence type="ECO:0000256" key="3">
    <source>
        <dbReference type="ARBA" id="ARBA00022448"/>
    </source>
</evidence>
<evidence type="ECO:0000256" key="8">
    <source>
        <dbReference type="ARBA" id="ARBA00023065"/>
    </source>
</evidence>
<dbReference type="GO" id="GO:0015280">
    <property type="term" value="F:ligand-gated sodium channel activity"/>
    <property type="evidence" value="ECO:0007669"/>
    <property type="project" value="TreeGrafter"/>
</dbReference>
<keyword evidence="10 12" id="KW-0739">Sodium transport</keyword>
<dbReference type="InterPro" id="IPR001873">
    <property type="entry name" value="ENaC"/>
</dbReference>
<evidence type="ECO:0000256" key="6">
    <source>
        <dbReference type="ARBA" id="ARBA00022989"/>
    </source>
</evidence>
<reference evidence="15" key="1">
    <citation type="submission" date="2025-08" db="UniProtKB">
        <authorList>
            <consortium name="RefSeq"/>
        </authorList>
    </citation>
    <scope>IDENTIFICATION</scope>
</reference>
<proteinExistence type="inferred from homology"/>
<keyword evidence="6 13" id="KW-1133">Transmembrane helix</keyword>
<evidence type="ECO:0000256" key="9">
    <source>
        <dbReference type="ARBA" id="ARBA00023136"/>
    </source>
</evidence>
<evidence type="ECO:0000256" key="5">
    <source>
        <dbReference type="ARBA" id="ARBA00022692"/>
    </source>
</evidence>
<keyword evidence="7" id="KW-0915">Sodium</keyword>
<dbReference type="Gene3D" id="1.10.287.770">
    <property type="entry name" value="YojJ-like"/>
    <property type="match status" value="1"/>
</dbReference>
<keyword evidence="11 12" id="KW-0407">Ion channel</keyword>
<comment type="subcellular location">
    <subcellularLocation>
        <location evidence="1">Membrane</location>
        <topology evidence="1">Multi-pass membrane protein</topology>
    </subcellularLocation>
</comment>
<evidence type="ECO:0000256" key="12">
    <source>
        <dbReference type="RuleBase" id="RU000679"/>
    </source>
</evidence>
<dbReference type="GO" id="GO:0005886">
    <property type="term" value="C:plasma membrane"/>
    <property type="evidence" value="ECO:0007669"/>
    <property type="project" value="TreeGrafter"/>
</dbReference>
<dbReference type="GeneID" id="112049465"/>
<dbReference type="Proteomes" id="UP001652582">
    <property type="component" value="Chromosome 7"/>
</dbReference>
<evidence type="ECO:0000256" key="10">
    <source>
        <dbReference type="ARBA" id="ARBA00023201"/>
    </source>
</evidence>
<dbReference type="RefSeq" id="XP_023943112.2">
    <property type="nucleotide sequence ID" value="XM_024087344.2"/>
</dbReference>
<dbReference type="PANTHER" id="PTHR11690:SF237">
    <property type="entry name" value="PICKPOCKET 16-RELATED"/>
    <property type="match status" value="1"/>
</dbReference>
<keyword evidence="5 12" id="KW-0812">Transmembrane</keyword>
<dbReference type="PANTHER" id="PTHR11690">
    <property type="entry name" value="AMILORIDE-SENSITIVE SODIUM CHANNEL-RELATED"/>
    <property type="match status" value="1"/>
</dbReference>
<dbReference type="OrthoDB" id="5874059at2759"/>
<dbReference type="KEGG" id="bany:112049465"/>
<evidence type="ECO:0000313" key="15">
    <source>
        <dbReference type="RefSeq" id="XP_023943112.2"/>
    </source>
</evidence>
<evidence type="ECO:0000313" key="14">
    <source>
        <dbReference type="Proteomes" id="UP001652582"/>
    </source>
</evidence>
<keyword evidence="3 12" id="KW-0813">Transport</keyword>
<evidence type="ECO:0000256" key="11">
    <source>
        <dbReference type="ARBA" id="ARBA00023303"/>
    </source>
</evidence>
<evidence type="ECO:0000256" key="2">
    <source>
        <dbReference type="ARBA" id="ARBA00007193"/>
    </source>
</evidence>
<organism evidence="14 15">
    <name type="scientific">Bicyclus anynana</name>
    <name type="common">Squinting bush brown butterfly</name>
    <dbReference type="NCBI Taxonomy" id="110368"/>
    <lineage>
        <taxon>Eukaryota</taxon>
        <taxon>Metazoa</taxon>
        <taxon>Ecdysozoa</taxon>
        <taxon>Arthropoda</taxon>
        <taxon>Hexapoda</taxon>
        <taxon>Insecta</taxon>
        <taxon>Pterygota</taxon>
        <taxon>Neoptera</taxon>
        <taxon>Endopterygota</taxon>
        <taxon>Lepidoptera</taxon>
        <taxon>Glossata</taxon>
        <taxon>Ditrysia</taxon>
        <taxon>Papilionoidea</taxon>
        <taxon>Nymphalidae</taxon>
        <taxon>Satyrinae</taxon>
        <taxon>Satyrini</taxon>
        <taxon>Mycalesina</taxon>
        <taxon>Bicyclus</taxon>
    </lineage>
</organism>
<feature type="transmembrane region" description="Helical" evidence="13">
    <location>
        <begin position="242"/>
        <end position="269"/>
    </location>
</feature>
<keyword evidence="14" id="KW-1185">Reference proteome</keyword>
<dbReference type="Pfam" id="PF00858">
    <property type="entry name" value="ASC"/>
    <property type="match status" value="1"/>
</dbReference>